<dbReference type="Gene3D" id="1.25.10.10">
    <property type="entry name" value="Leucine-rich Repeat Variant"/>
    <property type="match status" value="1"/>
</dbReference>
<evidence type="ECO:0000256" key="1">
    <source>
        <dbReference type="SAM" id="MobiDB-lite"/>
    </source>
</evidence>
<protein>
    <submittedName>
        <fullName evidence="2">Uncharacterized protein</fullName>
    </submittedName>
</protein>
<feature type="compositionally biased region" description="Basic and acidic residues" evidence="1">
    <location>
        <begin position="441"/>
        <end position="460"/>
    </location>
</feature>
<dbReference type="Proteomes" id="UP001208570">
    <property type="component" value="Unassembled WGS sequence"/>
</dbReference>
<accession>A0AAD9N4I6</accession>
<feature type="region of interest" description="Disordered" evidence="1">
    <location>
        <begin position="441"/>
        <end position="469"/>
    </location>
</feature>
<sequence>MSTFGAAVFASITSLSKKTSTYPDDGCEVLGPDPELLQFLQTNDGLAHMTAAIVSQHIVMHTSLKLSAAEIDCLFLSFEHVTAWEDICFNVFLCEYEQLFAVQEGIIPESGPHLLDPPEAASIHSPVIHLLTSLLKVTLDPVRYNVLWLRILAALSKCSKSRTPLIEYKTSGAVLGCMAAKSDVAQIQEHGCYVLAHIANYRPPCGEKGPLKEGAVQIVLDALKMHKSVSRVRKNAVRFLGNITQTYARLAMDVVNTLEFVSLEEQRDTLVDVMRMLNFVEEEVLPVLKDLLGVHVKDEHTQTQIKQIMSYFQDIPPETQNGEMDDVDSSKEMTEQQQDLQITEHFNQTQDISEAIARVNGHSIAKDEAFKDRQTGIVHKQVNDTSGIPKNKIRFVTASSSPNESSSSNNCESYRNETNVSSGDAHGKSKTGMLAFVVRSSKKDKENHAPLEDREKHDSASNEGTAPNQFLNQSIIAGVELFSDEEDIPQSDNKSTNANKKPTPDHQKMLAHEVGDQSEHSTVISRGSGHDDDSRGTTTSDLGIEAIYRQKERKFVSEAALDEGSLISSNRNTTYSNAVRKKRATLLDKLTKKSSKLKKRGSILCTEYTQNPKLQNDDVQLSSSNLLYDYIDRPNSYLRNTVDTKKPSSNNDIYDDVKSFGSTTEVDSTTNHESPKLSANATDNSESLDLGVNVFRYVNIFCNMSKRKKFKDTASIASSTDSAEPKKLKANSSPESVVGFVKKTRRLFQEGRGKYDIAEAAIRASFRHKEISGLSYIPLSFEEHGHDCNLRDSLNFQQNTNL</sequence>
<evidence type="ECO:0000313" key="2">
    <source>
        <dbReference type="EMBL" id="KAK2156445.1"/>
    </source>
</evidence>
<feature type="compositionally biased region" description="Low complexity" evidence="1">
    <location>
        <begin position="399"/>
        <end position="417"/>
    </location>
</feature>
<name>A0AAD9N4I6_9ANNE</name>
<reference evidence="2" key="1">
    <citation type="journal article" date="2023" name="Mol. Biol. Evol.">
        <title>Third-Generation Sequencing Reveals the Adaptive Role of the Epigenome in Three Deep-Sea Polychaetes.</title>
        <authorList>
            <person name="Perez M."/>
            <person name="Aroh O."/>
            <person name="Sun Y."/>
            <person name="Lan Y."/>
            <person name="Juniper S.K."/>
            <person name="Young C.R."/>
            <person name="Angers B."/>
            <person name="Qian P.Y."/>
        </authorList>
    </citation>
    <scope>NUCLEOTIDE SEQUENCE</scope>
    <source>
        <strain evidence="2">P08H-3</strain>
    </source>
</reference>
<feature type="region of interest" description="Disordered" evidence="1">
    <location>
        <begin position="513"/>
        <end position="539"/>
    </location>
</feature>
<dbReference type="SUPFAM" id="SSF48371">
    <property type="entry name" value="ARM repeat"/>
    <property type="match status" value="1"/>
</dbReference>
<feature type="region of interest" description="Disordered" evidence="1">
    <location>
        <begin position="664"/>
        <end position="683"/>
    </location>
</feature>
<dbReference type="InterPro" id="IPR016024">
    <property type="entry name" value="ARM-type_fold"/>
</dbReference>
<gene>
    <name evidence="2" type="ORF">LSH36_213g03025</name>
</gene>
<feature type="region of interest" description="Disordered" evidence="1">
    <location>
        <begin position="397"/>
        <end position="428"/>
    </location>
</feature>
<dbReference type="AlphaFoldDB" id="A0AAD9N4I6"/>
<organism evidence="2 3">
    <name type="scientific">Paralvinella palmiformis</name>
    <dbReference type="NCBI Taxonomy" id="53620"/>
    <lineage>
        <taxon>Eukaryota</taxon>
        <taxon>Metazoa</taxon>
        <taxon>Spiralia</taxon>
        <taxon>Lophotrochozoa</taxon>
        <taxon>Annelida</taxon>
        <taxon>Polychaeta</taxon>
        <taxon>Sedentaria</taxon>
        <taxon>Canalipalpata</taxon>
        <taxon>Terebellida</taxon>
        <taxon>Terebelliformia</taxon>
        <taxon>Alvinellidae</taxon>
        <taxon>Paralvinella</taxon>
    </lineage>
</organism>
<evidence type="ECO:0000313" key="3">
    <source>
        <dbReference type="Proteomes" id="UP001208570"/>
    </source>
</evidence>
<dbReference type="InterPro" id="IPR011989">
    <property type="entry name" value="ARM-like"/>
</dbReference>
<keyword evidence="3" id="KW-1185">Reference proteome</keyword>
<dbReference type="EMBL" id="JAODUP010000213">
    <property type="protein sequence ID" value="KAK2156445.1"/>
    <property type="molecule type" value="Genomic_DNA"/>
</dbReference>
<proteinExistence type="predicted"/>
<comment type="caution">
    <text evidence="2">The sequence shown here is derived from an EMBL/GenBank/DDBJ whole genome shotgun (WGS) entry which is preliminary data.</text>
</comment>